<dbReference type="AlphaFoldDB" id="A0A7G5XM59"/>
<dbReference type="InterPro" id="IPR013341">
    <property type="entry name" value="Mandelate_racemase_N_dom"/>
</dbReference>
<name>A0A7G5XM59_9BACT</name>
<dbReference type="PROSITE" id="PS00909">
    <property type="entry name" value="MR_MLE_2"/>
    <property type="match status" value="1"/>
</dbReference>
<dbReference type="Pfam" id="PF13378">
    <property type="entry name" value="MR_MLE_C"/>
    <property type="match status" value="1"/>
</dbReference>
<dbReference type="GO" id="GO:0016855">
    <property type="term" value="F:racemase and epimerase activity, acting on amino acids and derivatives"/>
    <property type="evidence" value="ECO:0007669"/>
    <property type="project" value="UniProtKB-UniRule"/>
</dbReference>
<evidence type="ECO:0000256" key="4">
    <source>
        <dbReference type="ARBA" id="ARBA00023235"/>
    </source>
</evidence>
<dbReference type="KEGG" id="lacs:H4075_10445"/>
<reference evidence="10" key="1">
    <citation type="submission" date="2020-08" db="EMBL/GenBank/DDBJ databases">
        <title>Lacibacter sp. S13-6-6 genome sequencing.</title>
        <authorList>
            <person name="Jin L."/>
        </authorList>
    </citation>
    <scope>NUCLEOTIDE SEQUENCE [LARGE SCALE GENOMIC DNA]</scope>
    <source>
        <strain evidence="10">S13-6-6</strain>
    </source>
</reference>
<dbReference type="GO" id="GO:0009063">
    <property type="term" value="P:amino acid catabolic process"/>
    <property type="evidence" value="ECO:0007669"/>
    <property type="project" value="InterPro"/>
</dbReference>
<feature type="active site" description="Proton acceptor; specific for (R)-substrate epimerization" evidence="5">
    <location>
        <position position="156"/>
    </location>
</feature>
<dbReference type="Gene3D" id="3.20.20.120">
    <property type="entry name" value="Enolase-like C-terminal domain"/>
    <property type="match status" value="1"/>
</dbReference>
<comment type="similarity">
    <text evidence="1 7">Belongs to the mandelate racemase/muconate lactonizing enzyme family.</text>
</comment>
<gene>
    <name evidence="9" type="ORF">H4075_10445</name>
</gene>
<dbReference type="Gene3D" id="3.30.390.10">
    <property type="entry name" value="Enolase-like, N-terminal domain"/>
    <property type="match status" value="1"/>
</dbReference>
<evidence type="ECO:0000256" key="3">
    <source>
        <dbReference type="ARBA" id="ARBA00022842"/>
    </source>
</evidence>
<evidence type="ECO:0000259" key="8">
    <source>
        <dbReference type="SMART" id="SM00922"/>
    </source>
</evidence>
<protein>
    <recommendedName>
        <fullName evidence="7">Dipeptide epimerase</fullName>
        <ecNumber evidence="7">5.1.1.-</ecNumber>
    </recommendedName>
</protein>
<dbReference type="CDD" id="cd03319">
    <property type="entry name" value="L-Ala-DL-Glu_epimerase"/>
    <property type="match status" value="1"/>
</dbReference>
<evidence type="ECO:0000256" key="2">
    <source>
        <dbReference type="ARBA" id="ARBA00022723"/>
    </source>
</evidence>
<keyword evidence="2 6" id="KW-0479">Metal-binding</keyword>
<feature type="binding site" evidence="6">
    <location>
        <position position="206"/>
    </location>
    <ligand>
        <name>Mg(2+)</name>
        <dbReference type="ChEBI" id="CHEBI:18420"/>
    </ligand>
</feature>
<evidence type="ECO:0000256" key="5">
    <source>
        <dbReference type="PIRSR" id="PIRSR634603-1"/>
    </source>
</evidence>
<evidence type="ECO:0000256" key="7">
    <source>
        <dbReference type="RuleBase" id="RU366006"/>
    </source>
</evidence>
<accession>A0A7G5XM59</accession>
<evidence type="ECO:0000256" key="1">
    <source>
        <dbReference type="ARBA" id="ARBA00008031"/>
    </source>
</evidence>
<dbReference type="RefSeq" id="WP_182806454.1">
    <property type="nucleotide sequence ID" value="NZ_CP060007.1"/>
</dbReference>
<organism evidence="9 10">
    <name type="scientific">Lacibacter sediminis</name>
    <dbReference type="NCBI Taxonomy" id="2760713"/>
    <lineage>
        <taxon>Bacteria</taxon>
        <taxon>Pseudomonadati</taxon>
        <taxon>Bacteroidota</taxon>
        <taxon>Chitinophagia</taxon>
        <taxon>Chitinophagales</taxon>
        <taxon>Chitinophagaceae</taxon>
        <taxon>Lacibacter</taxon>
    </lineage>
</organism>
<dbReference type="EC" id="5.1.1.-" evidence="7"/>
<comment type="cofactor">
    <cofactor evidence="6 7">
        <name>Mg(2+)</name>
        <dbReference type="ChEBI" id="CHEBI:18420"/>
    </cofactor>
    <text evidence="6 7">Binds 1 Mg(2+) ion per subunit.</text>
</comment>
<keyword evidence="3 6" id="KW-0460">Magnesium</keyword>
<feature type="binding site" evidence="6">
    <location>
        <position position="231"/>
    </location>
    <ligand>
        <name>Mg(2+)</name>
        <dbReference type="ChEBI" id="CHEBI:18420"/>
    </ligand>
</feature>
<dbReference type="InterPro" id="IPR013342">
    <property type="entry name" value="Mandelate_racemase_C"/>
</dbReference>
<feature type="active site" description="Proton acceptor; specific for (S)-substrate epimerization" evidence="5">
    <location>
        <position position="253"/>
    </location>
</feature>
<keyword evidence="4 7" id="KW-0413">Isomerase</keyword>
<evidence type="ECO:0000313" key="10">
    <source>
        <dbReference type="Proteomes" id="UP000515344"/>
    </source>
</evidence>
<keyword evidence="10" id="KW-1185">Reference proteome</keyword>
<dbReference type="Pfam" id="PF02746">
    <property type="entry name" value="MR_MLE_N"/>
    <property type="match status" value="1"/>
</dbReference>
<dbReference type="InterPro" id="IPR018110">
    <property type="entry name" value="Mandel_Rmase/mucon_lact_enz_CS"/>
</dbReference>
<dbReference type="SUPFAM" id="SSF54826">
    <property type="entry name" value="Enolase N-terminal domain-like"/>
    <property type="match status" value="1"/>
</dbReference>
<dbReference type="InterPro" id="IPR029065">
    <property type="entry name" value="Enolase_C-like"/>
</dbReference>
<dbReference type="SFLD" id="SFLDG00180">
    <property type="entry name" value="muconate_cycloisomerase"/>
    <property type="match status" value="1"/>
</dbReference>
<feature type="domain" description="Mandelate racemase/muconate lactonizing enzyme C-terminal" evidence="8">
    <location>
        <begin position="138"/>
        <end position="227"/>
    </location>
</feature>
<evidence type="ECO:0000256" key="6">
    <source>
        <dbReference type="PIRSR" id="PIRSR634603-3"/>
    </source>
</evidence>
<proteinExistence type="inferred from homology"/>
<sequence>MPLQLRYKKTELPFRYPFTISKGTKTHQPALIVELEHRGARGFGEAPAIAYYNLPVEKMVEDLERKKMFVEKFAYTDPERYWHYLHHLFPQNNFLVCALDIASWDMYGKLRNKPLYQLWNLDYSKSPVCDYTIGIDTVEKMVEKMIEKPWPIYKIKVGVPGDIELVAALRKHTDAVFRVDANAGWTLEEALEKIPHLNELGVEFIEQPLAKDNWEGMKVLYNKSPLPLIADEACVFEADVQKCHQHFHGINIKLTKCSGITPAKRMIDKARELEMKIMIGCMNESTIGSAAIAHLAPLVDYIDMDGPLLLAEDIATGLTYDQGKVSVSEKPGLGISTNLFE</sequence>
<dbReference type="Proteomes" id="UP000515344">
    <property type="component" value="Chromosome"/>
</dbReference>
<dbReference type="InterPro" id="IPR034603">
    <property type="entry name" value="Dipeptide_epimerase"/>
</dbReference>
<feature type="binding site" evidence="6">
    <location>
        <position position="180"/>
    </location>
    <ligand>
        <name>Mg(2+)</name>
        <dbReference type="ChEBI" id="CHEBI:18420"/>
    </ligand>
</feature>
<evidence type="ECO:0000313" key="9">
    <source>
        <dbReference type="EMBL" id="QNA46562.1"/>
    </source>
</evidence>
<dbReference type="EMBL" id="CP060007">
    <property type="protein sequence ID" value="QNA46562.1"/>
    <property type="molecule type" value="Genomic_DNA"/>
</dbReference>
<dbReference type="SFLD" id="SFLDF00009">
    <property type="entry name" value="o-succinylbenzoate_synthase"/>
    <property type="match status" value="1"/>
</dbReference>
<dbReference type="SUPFAM" id="SSF51604">
    <property type="entry name" value="Enolase C-terminal domain-like"/>
    <property type="match status" value="1"/>
</dbReference>
<dbReference type="InterPro" id="IPR029017">
    <property type="entry name" value="Enolase-like_N"/>
</dbReference>
<dbReference type="SMART" id="SM00922">
    <property type="entry name" value="MR_MLE"/>
    <property type="match status" value="1"/>
</dbReference>
<dbReference type="GO" id="GO:0000287">
    <property type="term" value="F:magnesium ion binding"/>
    <property type="evidence" value="ECO:0007669"/>
    <property type="project" value="UniProtKB-ARBA"/>
</dbReference>
<dbReference type="InterPro" id="IPR034593">
    <property type="entry name" value="DgoD-like"/>
</dbReference>
<dbReference type="PANTHER" id="PTHR48080">
    <property type="entry name" value="D-GALACTONATE DEHYDRATASE-RELATED"/>
    <property type="match status" value="1"/>
</dbReference>
<dbReference type="PANTHER" id="PTHR48080:SF3">
    <property type="entry name" value="ENOLASE SUPERFAMILY MEMBER DDB_G0284701"/>
    <property type="match status" value="1"/>
</dbReference>
<dbReference type="InterPro" id="IPR036849">
    <property type="entry name" value="Enolase-like_C_sf"/>
</dbReference>
<dbReference type="SFLD" id="SFLDS00001">
    <property type="entry name" value="Enolase"/>
    <property type="match status" value="1"/>
</dbReference>